<evidence type="ECO:0000313" key="2">
    <source>
        <dbReference type="Proteomes" id="UP000824782"/>
    </source>
</evidence>
<organism evidence="1 2">
    <name type="scientific">Engystomops pustulosus</name>
    <name type="common">Tungara frog</name>
    <name type="synonym">Physalaemus pustulosus</name>
    <dbReference type="NCBI Taxonomy" id="76066"/>
    <lineage>
        <taxon>Eukaryota</taxon>
        <taxon>Metazoa</taxon>
        <taxon>Chordata</taxon>
        <taxon>Craniata</taxon>
        <taxon>Vertebrata</taxon>
        <taxon>Euteleostomi</taxon>
        <taxon>Amphibia</taxon>
        <taxon>Batrachia</taxon>
        <taxon>Anura</taxon>
        <taxon>Neobatrachia</taxon>
        <taxon>Hyloidea</taxon>
        <taxon>Leptodactylidae</taxon>
        <taxon>Leiuperinae</taxon>
        <taxon>Engystomops</taxon>
    </lineage>
</organism>
<sequence>MTTSLCLLQIMPRVVILQELVGFSRRLFSLNTTFLRFESTEPVRYNIFACYISAFNPLFYCILDLDFSTISRYYNCCINYCDIFLCLHLCG</sequence>
<dbReference type="AlphaFoldDB" id="A0AAV7B4A9"/>
<dbReference type="EMBL" id="WNYA01000006">
    <property type="protein sequence ID" value="KAG8566083.1"/>
    <property type="molecule type" value="Genomic_DNA"/>
</dbReference>
<keyword evidence="2" id="KW-1185">Reference proteome</keyword>
<name>A0AAV7B4A9_ENGPU</name>
<gene>
    <name evidence="1" type="ORF">GDO81_013092</name>
</gene>
<dbReference type="Proteomes" id="UP000824782">
    <property type="component" value="Unassembled WGS sequence"/>
</dbReference>
<comment type="caution">
    <text evidence="1">The sequence shown here is derived from an EMBL/GenBank/DDBJ whole genome shotgun (WGS) entry which is preliminary data.</text>
</comment>
<protein>
    <submittedName>
        <fullName evidence="1">Uncharacterized protein</fullName>
    </submittedName>
</protein>
<evidence type="ECO:0000313" key="1">
    <source>
        <dbReference type="EMBL" id="KAG8566083.1"/>
    </source>
</evidence>
<accession>A0AAV7B4A9</accession>
<proteinExistence type="predicted"/>
<reference evidence="1" key="1">
    <citation type="thesis" date="2020" institute="ProQuest LLC" country="789 East Eisenhower Parkway, Ann Arbor, MI, USA">
        <title>Comparative Genomics and Chromosome Evolution.</title>
        <authorList>
            <person name="Mudd A.B."/>
        </authorList>
    </citation>
    <scope>NUCLEOTIDE SEQUENCE</scope>
    <source>
        <strain evidence="1">237g6f4</strain>
        <tissue evidence="1">Blood</tissue>
    </source>
</reference>